<keyword evidence="3" id="KW-0093">Biotin biosynthesis</keyword>
<dbReference type="InterPro" id="IPR058605">
    <property type="entry name" value="BsaP_C"/>
</dbReference>
<keyword evidence="11" id="KW-1185">Reference proteome</keyword>
<organism evidence="10 11">
    <name type="scientific">Dietzia timorensis</name>
    <dbReference type="NCBI Taxonomy" id="499555"/>
    <lineage>
        <taxon>Bacteria</taxon>
        <taxon>Bacillati</taxon>
        <taxon>Actinomycetota</taxon>
        <taxon>Actinomycetes</taxon>
        <taxon>Mycobacteriales</taxon>
        <taxon>Dietziaceae</taxon>
        <taxon>Dietzia</taxon>
    </lineage>
</organism>
<sequence length="101" mass="10874">MTEKSVHGASGAAALRDALFAGADYAFDPFTGVPAGEAPRRFRAAELGLEAPRYCPLCGRRMITQVLHTGWRSKCSRHGSAESAEIDAAREAARDPFAEHE</sequence>
<keyword evidence="4" id="KW-0408">Iron</keyword>
<dbReference type="RefSeq" id="WP_067473067.1">
    <property type="nucleotide sequence ID" value="NZ_CP015961.1"/>
</dbReference>
<evidence type="ECO:0000313" key="10">
    <source>
        <dbReference type="EMBL" id="ANI92203.1"/>
    </source>
</evidence>
<keyword evidence="2" id="KW-0479">Metal-binding</keyword>
<dbReference type="Proteomes" id="UP000186104">
    <property type="component" value="Chromosome"/>
</dbReference>
<dbReference type="EMBL" id="CP015961">
    <property type="protein sequence ID" value="ANI92203.1"/>
    <property type="molecule type" value="Genomic_DNA"/>
</dbReference>
<comment type="cofactor">
    <cofactor evidence="1">
        <name>iron-sulfur cluster</name>
        <dbReference type="ChEBI" id="CHEBI:30408"/>
    </cofactor>
</comment>
<evidence type="ECO:0000256" key="2">
    <source>
        <dbReference type="ARBA" id="ARBA00022723"/>
    </source>
</evidence>
<dbReference type="AlphaFoldDB" id="A0A173LJY5"/>
<feature type="region of interest" description="Disordered" evidence="8">
    <location>
        <begin position="74"/>
        <end position="101"/>
    </location>
</feature>
<comment type="similarity">
    <text evidence="6">Belongs to the BsaP family.</text>
</comment>
<evidence type="ECO:0000256" key="3">
    <source>
        <dbReference type="ARBA" id="ARBA00022756"/>
    </source>
</evidence>
<evidence type="ECO:0000256" key="7">
    <source>
        <dbReference type="ARBA" id="ARBA00093796"/>
    </source>
</evidence>
<evidence type="ECO:0000256" key="4">
    <source>
        <dbReference type="ARBA" id="ARBA00023004"/>
    </source>
</evidence>
<evidence type="ECO:0000256" key="8">
    <source>
        <dbReference type="SAM" id="MobiDB-lite"/>
    </source>
</evidence>
<evidence type="ECO:0000259" key="9">
    <source>
        <dbReference type="Pfam" id="PF26519"/>
    </source>
</evidence>
<gene>
    <name evidence="10" type="ORF">BJL86_1421</name>
</gene>
<evidence type="ECO:0000313" key="11">
    <source>
        <dbReference type="Proteomes" id="UP000186104"/>
    </source>
</evidence>
<proteinExistence type="inferred from homology"/>
<feature type="compositionally biased region" description="Basic and acidic residues" evidence="8">
    <location>
        <begin position="87"/>
        <end position="101"/>
    </location>
</feature>
<evidence type="ECO:0000256" key="5">
    <source>
        <dbReference type="ARBA" id="ARBA00093761"/>
    </source>
</evidence>
<accession>A0A173LJY5</accession>
<reference evidence="10 11" key="1">
    <citation type="submission" date="2016-06" db="EMBL/GenBank/DDBJ databases">
        <title>Complete genome sequence of a saline-alkali tolerant type strain Dietzia timorensis ID05-A0528T.</title>
        <authorList>
            <person name="Wu X."/>
        </authorList>
    </citation>
    <scope>NUCLEOTIDE SEQUENCE [LARGE SCALE GENOMIC DNA]</scope>
    <source>
        <strain evidence="10 11">ID05-A0528</strain>
    </source>
</reference>
<protein>
    <recommendedName>
        <fullName evidence="7">Biotin synthase auxiliary protein</fullName>
    </recommendedName>
</protein>
<evidence type="ECO:0000256" key="6">
    <source>
        <dbReference type="ARBA" id="ARBA00093780"/>
    </source>
</evidence>
<feature type="domain" description="Biotin synthase auxiliary protein C-terminal" evidence="9">
    <location>
        <begin position="62"/>
        <end position="89"/>
    </location>
</feature>
<name>A0A173LJY5_9ACTN</name>
<dbReference type="STRING" id="499555.BJL86_1421"/>
<comment type="function">
    <text evidence="5">Required for the activity of the biotin synthase BioB.</text>
</comment>
<dbReference type="KEGG" id="dtm:BJL86_1421"/>
<evidence type="ECO:0000256" key="1">
    <source>
        <dbReference type="ARBA" id="ARBA00001915"/>
    </source>
</evidence>
<dbReference type="Pfam" id="PF26519">
    <property type="entry name" value="BsaP"/>
    <property type="match status" value="1"/>
</dbReference>